<evidence type="ECO:0000313" key="2">
    <source>
        <dbReference type="Proteomes" id="UP000217790"/>
    </source>
</evidence>
<reference evidence="2" key="1">
    <citation type="journal article" date="2017" name="Nat. Ecol. Evol.">
        <title>Genome expansion and lineage-specific genetic innovations in the forest pathogenic fungi Armillaria.</title>
        <authorList>
            <person name="Sipos G."/>
            <person name="Prasanna A.N."/>
            <person name="Walter M.C."/>
            <person name="O'Connor E."/>
            <person name="Balint B."/>
            <person name="Krizsan K."/>
            <person name="Kiss B."/>
            <person name="Hess J."/>
            <person name="Varga T."/>
            <person name="Slot J."/>
            <person name="Riley R."/>
            <person name="Boka B."/>
            <person name="Rigling D."/>
            <person name="Barry K."/>
            <person name="Lee J."/>
            <person name="Mihaltcheva S."/>
            <person name="LaButti K."/>
            <person name="Lipzen A."/>
            <person name="Waldron R."/>
            <person name="Moloney N.M."/>
            <person name="Sperisen C."/>
            <person name="Kredics L."/>
            <person name="Vagvoelgyi C."/>
            <person name="Patrignani A."/>
            <person name="Fitzpatrick D."/>
            <person name="Nagy I."/>
            <person name="Doyle S."/>
            <person name="Anderson J.B."/>
            <person name="Grigoriev I.V."/>
            <person name="Gueldener U."/>
            <person name="Muensterkoetter M."/>
            <person name="Nagy L.G."/>
        </authorList>
    </citation>
    <scope>NUCLEOTIDE SEQUENCE [LARGE SCALE GENOMIC DNA]</scope>
    <source>
        <strain evidence="2">Ar21-2</strain>
    </source>
</reference>
<sequence length="277" mass="32094">MDAEREQLEKRGNWLRASELAAQGTGHGVKSYSEKLCLWAYIKIHLQGISKYIKVQDIVNFCATSEMLAIPKGQYANSHEREDVVQYWQEVFLSQMIAYFLRMWCWIEEHGWNIPPPFHDKSTFYAHDCYVLCWVPLGTKPVPYVKGEGASLIIAHFVSANYGWLDAPDNNEMDLVQGMMDILQMKRPWINLRRPLSKMTKWPSDDFFIEVNIKGANAKPVPDRKLLKEKHQMKNTFFDGVKQSLYFADDHPIHPGKFKGMAQILTECGYDVSRKKA</sequence>
<proteinExistence type="predicted"/>
<keyword evidence="2" id="KW-1185">Reference proteome</keyword>
<dbReference type="InParanoid" id="A0A2H3DDN7"/>
<protein>
    <submittedName>
        <fullName evidence="1">Uncharacterized protein</fullName>
    </submittedName>
</protein>
<accession>A0A2H3DDN7</accession>
<dbReference type="Proteomes" id="UP000217790">
    <property type="component" value="Unassembled WGS sequence"/>
</dbReference>
<dbReference type="EMBL" id="KZ293656">
    <property type="protein sequence ID" value="PBK93331.1"/>
    <property type="molecule type" value="Genomic_DNA"/>
</dbReference>
<dbReference type="OrthoDB" id="10039611at2759"/>
<name>A0A2H3DDN7_ARMGA</name>
<evidence type="ECO:0000313" key="1">
    <source>
        <dbReference type="EMBL" id="PBK93331.1"/>
    </source>
</evidence>
<gene>
    <name evidence="1" type="ORF">ARMGADRAFT_1029997</name>
</gene>
<organism evidence="1 2">
    <name type="scientific">Armillaria gallica</name>
    <name type="common">Bulbous honey fungus</name>
    <name type="synonym">Armillaria bulbosa</name>
    <dbReference type="NCBI Taxonomy" id="47427"/>
    <lineage>
        <taxon>Eukaryota</taxon>
        <taxon>Fungi</taxon>
        <taxon>Dikarya</taxon>
        <taxon>Basidiomycota</taxon>
        <taxon>Agaricomycotina</taxon>
        <taxon>Agaricomycetes</taxon>
        <taxon>Agaricomycetidae</taxon>
        <taxon>Agaricales</taxon>
        <taxon>Marasmiineae</taxon>
        <taxon>Physalacriaceae</taxon>
        <taxon>Armillaria</taxon>
    </lineage>
</organism>
<dbReference type="AlphaFoldDB" id="A0A2H3DDN7"/>